<sequence>MPKSGSMSHANKTCILSLQETPWFKKPEGQGWGQWSLNAMKLATARRGGGAVAWWQGLGFGVGIFQVLNPIPLCGARCELIHTQWPNAIQLVWVWSLETGGQVEMSLSPSDCGSKLRDPSQNSPRVASKRGFNITKLN</sequence>
<keyword evidence="3" id="KW-1185">Reference proteome</keyword>
<evidence type="ECO:0000313" key="3">
    <source>
        <dbReference type="Proteomes" id="UP000499080"/>
    </source>
</evidence>
<dbReference type="Proteomes" id="UP000499080">
    <property type="component" value="Unassembled WGS sequence"/>
</dbReference>
<organism evidence="2 3">
    <name type="scientific">Araneus ventricosus</name>
    <name type="common">Orbweaver spider</name>
    <name type="synonym">Epeira ventricosa</name>
    <dbReference type="NCBI Taxonomy" id="182803"/>
    <lineage>
        <taxon>Eukaryota</taxon>
        <taxon>Metazoa</taxon>
        <taxon>Ecdysozoa</taxon>
        <taxon>Arthropoda</taxon>
        <taxon>Chelicerata</taxon>
        <taxon>Arachnida</taxon>
        <taxon>Araneae</taxon>
        <taxon>Araneomorphae</taxon>
        <taxon>Entelegynae</taxon>
        <taxon>Araneoidea</taxon>
        <taxon>Araneidae</taxon>
        <taxon>Araneus</taxon>
    </lineage>
</organism>
<reference evidence="2 3" key="1">
    <citation type="journal article" date="2019" name="Sci. Rep.">
        <title>Orb-weaving spider Araneus ventricosus genome elucidates the spidroin gene catalogue.</title>
        <authorList>
            <person name="Kono N."/>
            <person name="Nakamura H."/>
            <person name="Ohtoshi R."/>
            <person name="Moran D.A.P."/>
            <person name="Shinohara A."/>
            <person name="Yoshida Y."/>
            <person name="Fujiwara M."/>
            <person name="Mori M."/>
            <person name="Tomita M."/>
            <person name="Arakawa K."/>
        </authorList>
    </citation>
    <scope>NUCLEOTIDE SEQUENCE [LARGE SCALE GENOMIC DNA]</scope>
</reference>
<comment type="caution">
    <text evidence="2">The sequence shown here is derived from an EMBL/GenBank/DDBJ whole genome shotgun (WGS) entry which is preliminary data.</text>
</comment>
<evidence type="ECO:0000313" key="2">
    <source>
        <dbReference type="EMBL" id="GBN99130.1"/>
    </source>
</evidence>
<gene>
    <name evidence="2" type="ORF">AVEN_239004_1</name>
</gene>
<proteinExistence type="predicted"/>
<evidence type="ECO:0000256" key="1">
    <source>
        <dbReference type="SAM" id="MobiDB-lite"/>
    </source>
</evidence>
<name>A0A4Y2TGK5_ARAVE</name>
<dbReference type="EMBL" id="BGPR01028159">
    <property type="protein sequence ID" value="GBN99130.1"/>
    <property type="molecule type" value="Genomic_DNA"/>
</dbReference>
<accession>A0A4Y2TGK5</accession>
<feature type="region of interest" description="Disordered" evidence="1">
    <location>
        <begin position="108"/>
        <end position="138"/>
    </location>
</feature>
<dbReference type="AlphaFoldDB" id="A0A4Y2TGK5"/>
<protein>
    <submittedName>
        <fullName evidence="2">Uncharacterized protein</fullName>
    </submittedName>
</protein>